<dbReference type="EMBL" id="GGEC01075368">
    <property type="protein sequence ID" value="MBX55852.1"/>
    <property type="molecule type" value="Transcribed_RNA"/>
</dbReference>
<name>A0A2P2PM91_RHIMU</name>
<proteinExistence type="predicted"/>
<reference evidence="1" key="1">
    <citation type="submission" date="2018-02" db="EMBL/GenBank/DDBJ databases">
        <title>Rhizophora mucronata_Transcriptome.</title>
        <authorList>
            <person name="Meera S.P."/>
            <person name="Sreeshan A."/>
            <person name="Augustine A."/>
        </authorList>
    </citation>
    <scope>NUCLEOTIDE SEQUENCE</scope>
    <source>
        <tissue evidence="1">Leaf</tissue>
    </source>
</reference>
<accession>A0A2P2PM91</accession>
<organism evidence="1">
    <name type="scientific">Rhizophora mucronata</name>
    <name type="common">Asiatic mangrove</name>
    <dbReference type="NCBI Taxonomy" id="61149"/>
    <lineage>
        <taxon>Eukaryota</taxon>
        <taxon>Viridiplantae</taxon>
        <taxon>Streptophyta</taxon>
        <taxon>Embryophyta</taxon>
        <taxon>Tracheophyta</taxon>
        <taxon>Spermatophyta</taxon>
        <taxon>Magnoliopsida</taxon>
        <taxon>eudicotyledons</taxon>
        <taxon>Gunneridae</taxon>
        <taxon>Pentapetalae</taxon>
        <taxon>rosids</taxon>
        <taxon>fabids</taxon>
        <taxon>Malpighiales</taxon>
        <taxon>Rhizophoraceae</taxon>
        <taxon>Rhizophora</taxon>
    </lineage>
</organism>
<sequence length="14" mass="1712">MQLQALMCWTFILN</sequence>
<evidence type="ECO:0000313" key="1">
    <source>
        <dbReference type="EMBL" id="MBX55852.1"/>
    </source>
</evidence>
<protein>
    <submittedName>
        <fullName evidence="1">Uncharacterized protein</fullName>
    </submittedName>
</protein>